<keyword evidence="7" id="KW-0175">Coiled coil</keyword>
<feature type="domain" description="Amino acid transporter transmembrane" evidence="9">
    <location>
        <begin position="6"/>
        <end position="389"/>
    </location>
</feature>
<keyword evidence="6 8" id="KW-0472">Membrane</keyword>
<evidence type="ECO:0000313" key="10">
    <source>
        <dbReference type="EMBL" id="KAF7386095.1"/>
    </source>
</evidence>
<keyword evidence="11" id="KW-1185">Reference proteome</keyword>
<keyword evidence="2" id="KW-0813">Transport</keyword>
<evidence type="ECO:0000256" key="3">
    <source>
        <dbReference type="ARBA" id="ARBA00022692"/>
    </source>
</evidence>
<evidence type="ECO:0000256" key="5">
    <source>
        <dbReference type="ARBA" id="ARBA00022989"/>
    </source>
</evidence>
<dbReference type="PANTHER" id="PTHR22950:SF646">
    <property type="entry name" value="SODIUM-COUPLED NEUTRAL AMINO ACID TRANSPORTER 10-RELATED"/>
    <property type="match status" value="1"/>
</dbReference>
<evidence type="ECO:0000313" key="11">
    <source>
        <dbReference type="Proteomes" id="UP000617340"/>
    </source>
</evidence>
<evidence type="ECO:0000256" key="4">
    <source>
        <dbReference type="ARBA" id="ARBA00022970"/>
    </source>
</evidence>
<reference evidence="10" key="1">
    <citation type="journal article" date="2020" name="G3 (Bethesda)">
        <title>High-Quality Assemblies for Three Invasive Social Wasps from the &lt;i&gt;Vespula&lt;/i&gt; Genus.</title>
        <authorList>
            <person name="Harrop T.W.R."/>
            <person name="Guhlin J."/>
            <person name="McLaughlin G.M."/>
            <person name="Permina E."/>
            <person name="Stockwell P."/>
            <person name="Gilligan J."/>
            <person name="Le Lec M.F."/>
            <person name="Gruber M.A.M."/>
            <person name="Quinn O."/>
            <person name="Lovegrove M."/>
            <person name="Duncan E.J."/>
            <person name="Remnant E.J."/>
            <person name="Van Eeckhoven J."/>
            <person name="Graham B."/>
            <person name="Knapp R.A."/>
            <person name="Langford K.W."/>
            <person name="Kronenberg Z."/>
            <person name="Press M.O."/>
            <person name="Eacker S.M."/>
            <person name="Wilson-Rankin E.E."/>
            <person name="Purcell J."/>
            <person name="Lester P.J."/>
            <person name="Dearden P.K."/>
        </authorList>
    </citation>
    <scope>NUCLEOTIDE SEQUENCE</scope>
    <source>
        <strain evidence="10">Linc-1</strain>
    </source>
</reference>
<organism evidence="10 11">
    <name type="scientific">Vespula germanica</name>
    <name type="common">German yellow jacket</name>
    <name type="synonym">Paravespula germanica</name>
    <dbReference type="NCBI Taxonomy" id="30212"/>
    <lineage>
        <taxon>Eukaryota</taxon>
        <taxon>Metazoa</taxon>
        <taxon>Ecdysozoa</taxon>
        <taxon>Arthropoda</taxon>
        <taxon>Hexapoda</taxon>
        <taxon>Insecta</taxon>
        <taxon>Pterygota</taxon>
        <taxon>Neoptera</taxon>
        <taxon>Endopterygota</taxon>
        <taxon>Hymenoptera</taxon>
        <taxon>Apocrita</taxon>
        <taxon>Aculeata</taxon>
        <taxon>Vespoidea</taxon>
        <taxon>Vespidae</taxon>
        <taxon>Vespinae</taxon>
        <taxon>Vespula</taxon>
    </lineage>
</organism>
<evidence type="ECO:0000256" key="7">
    <source>
        <dbReference type="SAM" id="Coils"/>
    </source>
</evidence>
<accession>A0A834JDP2</accession>
<evidence type="ECO:0000256" key="2">
    <source>
        <dbReference type="ARBA" id="ARBA00022448"/>
    </source>
</evidence>
<feature type="transmembrane region" description="Helical" evidence="8">
    <location>
        <begin position="144"/>
        <end position="164"/>
    </location>
</feature>
<feature type="transmembrane region" description="Helical" evidence="8">
    <location>
        <begin position="32"/>
        <end position="58"/>
    </location>
</feature>
<keyword evidence="3 8" id="KW-0812">Transmembrane</keyword>
<evidence type="ECO:0000256" key="8">
    <source>
        <dbReference type="SAM" id="Phobius"/>
    </source>
</evidence>
<feature type="transmembrane region" description="Helical" evidence="8">
    <location>
        <begin position="336"/>
        <end position="358"/>
    </location>
</feature>
<dbReference type="PANTHER" id="PTHR22950">
    <property type="entry name" value="AMINO ACID TRANSPORTER"/>
    <property type="match status" value="1"/>
</dbReference>
<feature type="transmembrane region" description="Helical" evidence="8">
    <location>
        <begin position="226"/>
        <end position="250"/>
    </location>
</feature>
<proteinExistence type="predicted"/>
<dbReference type="GO" id="GO:0016020">
    <property type="term" value="C:membrane"/>
    <property type="evidence" value="ECO:0007669"/>
    <property type="project" value="UniProtKB-SubCell"/>
</dbReference>
<feature type="transmembrane region" description="Helical" evidence="8">
    <location>
        <begin position="119"/>
        <end position="137"/>
    </location>
</feature>
<gene>
    <name evidence="10" type="ORF">HZH68_013227</name>
</gene>
<feature type="transmembrane region" description="Helical" evidence="8">
    <location>
        <begin position="270"/>
        <end position="290"/>
    </location>
</feature>
<dbReference type="Pfam" id="PF01490">
    <property type="entry name" value="Aa_trans"/>
    <property type="match status" value="1"/>
</dbReference>
<evidence type="ECO:0000256" key="1">
    <source>
        <dbReference type="ARBA" id="ARBA00004141"/>
    </source>
</evidence>
<feature type="transmembrane region" description="Helical" evidence="8">
    <location>
        <begin position="184"/>
        <end position="205"/>
    </location>
</feature>
<protein>
    <recommendedName>
        <fullName evidence="9">Amino acid transporter transmembrane domain-containing protein</fullName>
    </recommendedName>
</protein>
<dbReference type="InterPro" id="IPR013057">
    <property type="entry name" value="AA_transpt_TM"/>
</dbReference>
<comment type="caution">
    <text evidence="10">The sequence shown here is derived from an EMBL/GenBank/DDBJ whole genome shotgun (WGS) entry which is preliminary data.</text>
</comment>
<evidence type="ECO:0000259" key="9">
    <source>
        <dbReference type="Pfam" id="PF01490"/>
    </source>
</evidence>
<feature type="transmembrane region" description="Helical" evidence="8">
    <location>
        <begin position="370"/>
        <end position="391"/>
    </location>
</feature>
<name>A0A834JDP2_VESGE</name>
<dbReference type="Proteomes" id="UP000617340">
    <property type="component" value="Unassembled WGS sequence"/>
</dbReference>
<keyword evidence="5 8" id="KW-1133">Transmembrane helix</keyword>
<dbReference type="AlphaFoldDB" id="A0A834JDP2"/>
<feature type="coiled-coil region" evidence="7">
    <location>
        <begin position="605"/>
        <end position="632"/>
    </location>
</feature>
<keyword evidence="4" id="KW-0029">Amino-acid transport</keyword>
<dbReference type="GO" id="GO:0015179">
    <property type="term" value="F:L-amino acid transmembrane transporter activity"/>
    <property type="evidence" value="ECO:0007669"/>
    <property type="project" value="TreeGrafter"/>
</dbReference>
<sequence length="979" mass="111304">MMAHLSHVMTLANSIIGVSVLAMPFCFKQCGIILAALVLLLSNLLSRLACHFLIKSAVMSRRRNFELLAFHAFGHMGKFLVELFIIGFLVGTCIAFFVVVGDLGPQIVGKIIDKRPEDIRTSLLIITSTFIILPLGLLRNIDSLSSICTATIVFYVCLILKVIAESTQHIFARDWTSSVYYWRPGGILQCLPIFSMALFCQTQLFEIYETIPNVSLEKMNEVVRGALNICTLVYLCVGFFGYIAFCTQSFTGNILMSFEPSLSSEMIKMGFFFSVAFSFPLVIFPCRASLNSLLFRRVYTHEPSMNYMPEVRFRCLTIAIVFFSAIIGILMPNIEYVLGLVGSTIGVMICLMFPAAFFISISSKHTNERLLAQVIIFVGIWIMILGTYANLYAMEESSNTRVLITTAKSLSQIDNLPLNLNKENIHMIPDVSNNPEILPNVKEKIDALPEVQMMNENKHLDDIRQEPPVPVERVIVTEKPMIEKQNSVENIAASFAPEIKKIVEKIKTMNDNLNKEPNSVINNNKMIGHVNPTTLKASENIKIIKSKEEINEMQKNDNLINSDAIKKEDSEIAAERKIANMITVERHEKFRKTLEKHALGRLQVLQEERKLLKDIKEQKREFEKEKARTGKSIEEFIQNDSKDNNEINIIQKSNLKKVENINKQSIISKSPDKNKTQKRDITRMNVSKNVLKVPNIRNVNIEIAQDKNDSEQFTDVKDNNNIQNTQKMKLKEDKDIGQTYSISNYQEKINVTFDNISDKSKGTILTALTKGILIKSTSKDNLLKKKDIRTSQGKQESIINEINKSDETIMQNQNIVPITLQFKNQINVNKSGQLTNKNDNDVQVMRRDILENHNREKREVTNINVLRVEDSPDVSTEEMKSFMKDISMDIDRIKCSKTLENSQIEITNMPGKESKQILPEMTSIPTVATLIKTNVYLSGKEQEFTNSILVDPSITIKGKYIKLKQRDLKTLNTDYTRNL</sequence>
<feature type="transmembrane region" description="Helical" evidence="8">
    <location>
        <begin position="79"/>
        <end position="99"/>
    </location>
</feature>
<evidence type="ECO:0000256" key="6">
    <source>
        <dbReference type="ARBA" id="ARBA00023136"/>
    </source>
</evidence>
<feature type="transmembrane region" description="Helical" evidence="8">
    <location>
        <begin position="311"/>
        <end position="330"/>
    </location>
</feature>
<dbReference type="EMBL" id="JACSDZ010000015">
    <property type="protein sequence ID" value="KAF7386095.1"/>
    <property type="molecule type" value="Genomic_DNA"/>
</dbReference>
<comment type="subcellular location">
    <subcellularLocation>
        <location evidence="1">Membrane</location>
        <topology evidence="1">Multi-pass membrane protein</topology>
    </subcellularLocation>
</comment>